<dbReference type="Proteomes" id="UP001162156">
    <property type="component" value="Unassembled WGS sequence"/>
</dbReference>
<gene>
    <name evidence="1" type="ORF">NQ314_010746</name>
</gene>
<accession>A0AAV8XP08</accession>
<evidence type="ECO:0000313" key="2">
    <source>
        <dbReference type="Proteomes" id="UP001162156"/>
    </source>
</evidence>
<dbReference type="EMBL" id="JANEYF010003001">
    <property type="protein sequence ID" value="KAJ8940333.1"/>
    <property type="molecule type" value="Genomic_DNA"/>
</dbReference>
<comment type="caution">
    <text evidence="1">The sequence shown here is derived from an EMBL/GenBank/DDBJ whole genome shotgun (WGS) entry which is preliminary data.</text>
</comment>
<reference evidence="1" key="1">
    <citation type="journal article" date="2023" name="Insect Mol. Biol.">
        <title>Genome sequencing provides insights into the evolution of gene families encoding plant cell wall-degrading enzymes in longhorned beetles.</title>
        <authorList>
            <person name="Shin N.R."/>
            <person name="Okamura Y."/>
            <person name="Kirsch R."/>
            <person name="Pauchet Y."/>
        </authorList>
    </citation>
    <scope>NUCLEOTIDE SEQUENCE</scope>
    <source>
        <strain evidence="1">RBIC_L_NR</strain>
    </source>
</reference>
<sequence length="122" mass="14192">MKIKHYPGKAVINDPAWLEMDIPNTTRGRQYEANWEDAQKSLSNNSSTSNSWDKYSYKSMDGTISSRLGQYQSMLDEVKKDDEDIYAVSNKVKKSGKDSIRLKYHSDKCLSRINSKNKKRYR</sequence>
<protein>
    <submittedName>
        <fullName evidence="1">Uncharacterized protein</fullName>
    </submittedName>
</protein>
<dbReference type="AlphaFoldDB" id="A0AAV8XP08"/>
<keyword evidence="2" id="KW-1185">Reference proteome</keyword>
<name>A0AAV8XP08_9CUCU</name>
<organism evidence="1 2">
    <name type="scientific">Rhamnusium bicolor</name>
    <dbReference type="NCBI Taxonomy" id="1586634"/>
    <lineage>
        <taxon>Eukaryota</taxon>
        <taxon>Metazoa</taxon>
        <taxon>Ecdysozoa</taxon>
        <taxon>Arthropoda</taxon>
        <taxon>Hexapoda</taxon>
        <taxon>Insecta</taxon>
        <taxon>Pterygota</taxon>
        <taxon>Neoptera</taxon>
        <taxon>Endopterygota</taxon>
        <taxon>Coleoptera</taxon>
        <taxon>Polyphaga</taxon>
        <taxon>Cucujiformia</taxon>
        <taxon>Chrysomeloidea</taxon>
        <taxon>Cerambycidae</taxon>
        <taxon>Lepturinae</taxon>
        <taxon>Rhagiini</taxon>
        <taxon>Rhamnusium</taxon>
    </lineage>
</organism>
<proteinExistence type="predicted"/>
<evidence type="ECO:0000313" key="1">
    <source>
        <dbReference type="EMBL" id="KAJ8940333.1"/>
    </source>
</evidence>